<evidence type="ECO:0000313" key="2">
    <source>
        <dbReference type="Proteomes" id="UP001239795"/>
    </source>
</evidence>
<protein>
    <submittedName>
        <fullName evidence="1">Uncharacterized protein</fullName>
    </submittedName>
</protein>
<dbReference type="Proteomes" id="UP001239795">
    <property type="component" value="Unassembled WGS sequence"/>
</dbReference>
<gene>
    <name evidence="1" type="ORF">CMEL01_05624</name>
</gene>
<name>A0AAI9UDE2_9PEZI</name>
<sequence length="42" mass="4711">MHLPYRLLPEPTDHRRGWAMLDGLELQGKSLACLGFPSSCDV</sequence>
<organism evidence="1 2">
    <name type="scientific">Colletotrichum melonis</name>
    <dbReference type="NCBI Taxonomy" id="1209925"/>
    <lineage>
        <taxon>Eukaryota</taxon>
        <taxon>Fungi</taxon>
        <taxon>Dikarya</taxon>
        <taxon>Ascomycota</taxon>
        <taxon>Pezizomycotina</taxon>
        <taxon>Sordariomycetes</taxon>
        <taxon>Hypocreomycetidae</taxon>
        <taxon>Glomerellales</taxon>
        <taxon>Glomerellaceae</taxon>
        <taxon>Colletotrichum</taxon>
        <taxon>Colletotrichum acutatum species complex</taxon>
    </lineage>
</organism>
<evidence type="ECO:0000313" key="1">
    <source>
        <dbReference type="EMBL" id="KAK1453965.1"/>
    </source>
</evidence>
<proteinExistence type="predicted"/>
<comment type="caution">
    <text evidence="1">The sequence shown here is derived from an EMBL/GenBank/DDBJ whole genome shotgun (WGS) entry which is preliminary data.</text>
</comment>
<keyword evidence="2" id="KW-1185">Reference proteome</keyword>
<reference evidence="1 2" key="1">
    <citation type="submission" date="2016-10" db="EMBL/GenBank/DDBJ databases">
        <title>The genome sequence of Colletotrichum fioriniae PJ7.</title>
        <authorList>
            <person name="Baroncelli R."/>
        </authorList>
    </citation>
    <scope>NUCLEOTIDE SEQUENCE [LARGE SCALE GENOMIC DNA]</scope>
    <source>
        <strain evidence="1">Col 31</strain>
    </source>
</reference>
<accession>A0AAI9UDE2</accession>
<dbReference type="EMBL" id="MLGG01000035">
    <property type="protein sequence ID" value="KAK1453965.1"/>
    <property type="molecule type" value="Genomic_DNA"/>
</dbReference>
<dbReference type="AlphaFoldDB" id="A0AAI9UDE2"/>